<dbReference type="Proteomes" id="UP000824178">
    <property type="component" value="Unassembled WGS sequence"/>
</dbReference>
<comment type="caution">
    <text evidence="2">The sequence shown here is derived from an EMBL/GenBank/DDBJ whole genome shotgun (WGS) entry which is preliminary data.</text>
</comment>
<name>A0A9E2KK09_9FIRM</name>
<evidence type="ECO:0000313" key="3">
    <source>
        <dbReference type="Proteomes" id="UP000824178"/>
    </source>
</evidence>
<accession>A0A9E2KK09</accession>
<dbReference type="Pfam" id="PF12695">
    <property type="entry name" value="Abhydrolase_5"/>
    <property type="match status" value="1"/>
</dbReference>
<organism evidence="2 3">
    <name type="scientific">Candidatus Faecalibacterium intestinavium</name>
    <dbReference type="NCBI Taxonomy" id="2838580"/>
    <lineage>
        <taxon>Bacteria</taxon>
        <taxon>Bacillati</taxon>
        <taxon>Bacillota</taxon>
        <taxon>Clostridia</taxon>
        <taxon>Eubacteriales</taxon>
        <taxon>Oscillospiraceae</taxon>
        <taxon>Faecalibacterium</taxon>
    </lineage>
</organism>
<dbReference type="SUPFAM" id="SSF53474">
    <property type="entry name" value="alpha/beta-Hydrolases"/>
    <property type="match status" value="1"/>
</dbReference>
<dbReference type="PROSITE" id="PS51257">
    <property type="entry name" value="PROKAR_LIPOPROTEIN"/>
    <property type="match status" value="1"/>
</dbReference>
<reference evidence="2" key="1">
    <citation type="journal article" date="2021" name="PeerJ">
        <title>Extensive microbial diversity within the chicken gut microbiome revealed by metagenomics and culture.</title>
        <authorList>
            <person name="Gilroy R."/>
            <person name="Ravi A."/>
            <person name="Getino M."/>
            <person name="Pursley I."/>
            <person name="Horton D.L."/>
            <person name="Alikhan N.F."/>
            <person name="Baker D."/>
            <person name="Gharbi K."/>
            <person name="Hall N."/>
            <person name="Watson M."/>
            <person name="Adriaenssens E.M."/>
            <person name="Foster-Nyarko E."/>
            <person name="Jarju S."/>
            <person name="Secka A."/>
            <person name="Antonio M."/>
            <person name="Oren A."/>
            <person name="Chaudhuri R.R."/>
            <person name="La Ragione R."/>
            <person name="Hildebrand F."/>
            <person name="Pallen M.J."/>
        </authorList>
    </citation>
    <scope>NUCLEOTIDE SEQUENCE</scope>
    <source>
        <strain evidence="2">742</strain>
    </source>
</reference>
<sequence length="231" mass="24690">MMKEKVRRVLAGLLVPALVWVLMGCALAVYHAAPEALALLEEEGVWTEDNLTVLSAEEADTALIFYPGALVEPASYLPLLEGVRQMGVSCIIVEMPLGMAFLDLNAADEVMERFPEVEHWLLGGHSLGGAMASQYAARHADRAEALILLGAYIYGDYPAEQALTVYGSLDRGLGTGLGYTENVVILEGGNHAQFGNYGPQLGDPEAEISAGEQQAQTLEAIQSFLAGRGLL</sequence>
<feature type="domain" description="Alpha/beta hydrolase fold-5" evidence="1">
    <location>
        <begin position="62"/>
        <end position="214"/>
    </location>
</feature>
<keyword evidence="2" id="KW-0378">Hydrolase</keyword>
<dbReference type="InterPro" id="IPR029058">
    <property type="entry name" value="AB_hydrolase_fold"/>
</dbReference>
<evidence type="ECO:0000313" key="2">
    <source>
        <dbReference type="EMBL" id="MBU3819358.1"/>
    </source>
</evidence>
<gene>
    <name evidence="2" type="ORF">H9864_03160</name>
</gene>
<proteinExistence type="predicted"/>
<dbReference type="AlphaFoldDB" id="A0A9E2KK09"/>
<dbReference type="GO" id="GO:0016787">
    <property type="term" value="F:hydrolase activity"/>
    <property type="evidence" value="ECO:0007669"/>
    <property type="project" value="UniProtKB-KW"/>
</dbReference>
<dbReference type="Gene3D" id="3.40.50.1820">
    <property type="entry name" value="alpha/beta hydrolase"/>
    <property type="match status" value="1"/>
</dbReference>
<evidence type="ECO:0000259" key="1">
    <source>
        <dbReference type="Pfam" id="PF12695"/>
    </source>
</evidence>
<dbReference type="EMBL" id="JAHLFH010000060">
    <property type="protein sequence ID" value="MBU3819358.1"/>
    <property type="molecule type" value="Genomic_DNA"/>
</dbReference>
<protein>
    <submittedName>
        <fullName evidence="2">Alpha/beta hydrolase</fullName>
    </submittedName>
</protein>
<reference evidence="2" key="2">
    <citation type="submission" date="2021-04" db="EMBL/GenBank/DDBJ databases">
        <authorList>
            <person name="Gilroy R."/>
        </authorList>
    </citation>
    <scope>NUCLEOTIDE SEQUENCE</scope>
    <source>
        <strain evidence="2">742</strain>
    </source>
</reference>
<dbReference type="InterPro" id="IPR029059">
    <property type="entry name" value="AB_hydrolase_5"/>
</dbReference>